<comment type="caution">
    <text evidence="2">The sequence shown here is derived from an EMBL/GenBank/DDBJ whole genome shotgun (WGS) entry which is preliminary data.</text>
</comment>
<dbReference type="AlphaFoldDB" id="A0A9Q3BE11"/>
<reference evidence="2" key="1">
    <citation type="submission" date="2021-03" db="EMBL/GenBank/DDBJ databases">
        <title>Draft genome sequence of rust myrtle Austropuccinia psidii MF-1, a brazilian biotype.</title>
        <authorList>
            <person name="Quecine M.C."/>
            <person name="Pachon D.M.R."/>
            <person name="Bonatelli M.L."/>
            <person name="Correr F.H."/>
            <person name="Franceschini L.M."/>
            <person name="Leite T.F."/>
            <person name="Margarido G.R.A."/>
            <person name="Almeida C.A."/>
            <person name="Ferrarezi J.A."/>
            <person name="Labate C.A."/>
        </authorList>
    </citation>
    <scope>NUCLEOTIDE SEQUENCE</scope>
    <source>
        <strain evidence="2">MF-1</strain>
    </source>
</reference>
<gene>
    <name evidence="2" type="ORF">O181_003252</name>
</gene>
<dbReference type="EMBL" id="AVOT02000579">
    <property type="protein sequence ID" value="MBW0463537.1"/>
    <property type="molecule type" value="Genomic_DNA"/>
</dbReference>
<accession>A0A9Q3BE11</accession>
<evidence type="ECO:0000256" key="1">
    <source>
        <dbReference type="SAM" id="MobiDB-lite"/>
    </source>
</evidence>
<evidence type="ECO:0000313" key="3">
    <source>
        <dbReference type="Proteomes" id="UP000765509"/>
    </source>
</evidence>
<protein>
    <submittedName>
        <fullName evidence="2">Uncharacterized protein</fullName>
    </submittedName>
</protein>
<feature type="compositionally biased region" description="Low complexity" evidence="1">
    <location>
        <begin position="60"/>
        <end position="70"/>
    </location>
</feature>
<evidence type="ECO:0000313" key="2">
    <source>
        <dbReference type="EMBL" id="MBW0463537.1"/>
    </source>
</evidence>
<feature type="region of interest" description="Disordered" evidence="1">
    <location>
        <begin position="40"/>
        <end position="84"/>
    </location>
</feature>
<name>A0A9Q3BE11_9BASI</name>
<sequence>MHELLPDCEKLLGHPNTCKLLNGWHPLNEMKNMMVLTAELRKNNPPPPKQVPKPALIAINSNSNMKNQQKGQKKGKGNAQATKPYSQRYWIPGQMCFRWSKPLWNFRERRKTD</sequence>
<dbReference type="Proteomes" id="UP000765509">
    <property type="component" value="Unassembled WGS sequence"/>
</dbReference>
<organism evidence="2 3">
    <name type="scientific">Austropuccinia psidii MF-1</name>
    <dbReference type="NCBI Taxonomy" id="1389203"/>
    <lineage>
        <taxon>Eukaryota</taxon>
        <taxon>Fungi</taxon>
        <taxon>Dikarya</taxon>
        <taxon>Basidiomycota</taxon>
        <taxon>Pucciniomycotina</taxon>
        <taxon>Pucciniomycetes</taxon>
        <taxon>Pucciniales</taxon>
        <taxon>Sphaerophragmiaceae</taxon>
        <taxon>Austropuccinia</taxon>
    </lineage>
</organism>
<proteinExistence type="predicted"/>
<keyword evidence="3" id="KW-1185">Reference proteome</keyword>